<evidence type="ECO:0000256" key="3">
    <source>
        <dbReference type="ARBA" id="ARBA00022553"/>
    </source>
</evidence>
<comment type="cofactor">
    <cofactor evidence="1">
        <name>pantetheine 4'-phosphate</name>
        <dbReference type="ChEBI" id="CHEBI:47942"/>
    </cofactor>
</comment>
<keyword evidence="3" id="KW-0597">Phosphoprotein</keyword>
<dbReference type="PROSITE" id="PS00012">
    <property type="entry name" value="PHOSPHOPANTETHEINE"/>
    <property type="match status" value="1"/>
</dbReference>
<name>A0ABP6SEZ1_9ACTN</name>
<dbReference type="InterPro" id="IPR001242">
    <property type="entry name" value="Condensation_dom"/>
</dbReference>
<dbReference type="InterPro" id="IPR006162">
    <property type="entry name" value="Ppantetheine_attach_site"/>
</dbReference>
<feature type="domain" description="Carrier" evidence="4">
    <location>
        <begin position="2046"/>
        <end position="2120"/>
    </location>
</feature>
<evidence type="ECO:0000256" key="1">
    <source>
        <dbReference type="ARBA" id="ARBA00001957"/>
    </source>
</evidence>
<dbReference type="SUPFAM" id="SSF56801">
    <property type="entry name" value="Acetyl-CoA synthetase-like"/>
    <property type="match status" value="2"/>
</dbReference>
<dbReference type="InterPro" id="IPR020806">
    <property type="entry name" value="PKS_PP-bd"/>
</dbReference>
<dbReference type="InterPro" id="IPR020802">
    <property type="entry name" value="TesA-like"/>
</dbReference>
<dbReference type="Gene3D" id="2.30.38.10">
    <property type="entry name" value="Luciferase, Domain 3"/>
    <property type="match status" value="2"/>
</dbReference>
<dbReference type="InterPro" id="IPR020845">
    <property type="entry name" value="AMP-binding_CS"/>
</dbReference>
<sequence>MTPAPRKRSTSEFLPLTPLQHGFLVHAEAVPDVDVHVLQLVADLAGPLDPGALRDAAAGLTARHPNLRACFRIRRSGEPVQVLPAAVAVPWEEIDLTGKPAAERFRLLDRLTEEDRVRPFDLARPPLLRCTLVRLPDSRFRFLFTVHHILVDGWSMPILLDELFALYATGEAPRRTPPRFEEHLAWLARQDQSAACDAWSTALAGIAEPTEVVKLAGSRPGRLPDKAVAVLPGAAAGRLAAWARKHRLTSATVVQGCWGLLIGQLTGRTDVVFGLVDSVRGSGVPGAESMVGMLANTVPARLRLDPGRALFAVLEAFQQEQAALLPHRHLGLADIQRELGIGHLFDTAVMFQNFPVSDPGALAEATGVDLLGAEIRNATEFPLSLVAVPGPDQLELTLQYRPDLVRPERVRALLARLVRLLERIEEYADVPLAGLDLLSAEERDQVLVAPNRTEREVPDGLLPQWLAERAAADPDRPAVEHGSTVLTAGEVEARANRLARLLLARGVRRGDLVALLLERSADLVVAALAVLRTGAAYVPLDPDHPAERTGRVLEDAAPALLVGTEATVATLTGAANVLVLDHPDTEATLRGTSAAAVGDAERGSPLDADLPAYTIFTSGSTGRPKGVVVSHGGLANLLSDMEQRLSLGPEDRFLAVTTFGFDIAMVELFVPLLAGAVLVIADRTTVRDARALALLVTDSGATMMQATPSHWQALLEADPEALAGLRVLTGGEALPEPLAGDLLRTVRSVLNLYGPTETTIWSTAAPVTVATAGAPPIGRPLANTRAYVLDAMLRPLPVGVTGELYLAGDGLAHGYLNRPGLTAERFVADLFGPPGTRMYRTGDLAHWDEHGRLHCLGRVDHQVKIRGHRIELGEIEAALGEQPEIARATVVARDLGAGPDGAGSGRPTDLRLVAYLVLRDEPVDDTVLRERLGRVLAPYMIPSLFVRLDALPLNPSGKVDRGRLPAPGPDTLPAAAAAARDPREEILCGIFAEVLGLAGTGPDDSFFDLGGHSLLANRLVARVRAVLGTEIQVRDVFQRPTPAALLRGLGTDAPAGPPLKPGKRPSFVPLSHTQRRLWLLNRLDPDGTQYNLPYAVRLTGDLDVDALRAALGDVTDRHEILRTVFPVLGRETHQFVVPAVDARPALAPEPAPADLDELTAALTAESDRAFDLTEDLPFRARLFVVAPGEHVLLMVAHHIAFDGWSADLLARDLSAAYRARVAGAEPDLPGLAVQYADFAVHQQHALGQADDPDSPVGRQLAYWTDALRGAPQELRLPADRPRPAIAGRTGGDVHFTVPDRTRDALTELARGAGVTPFMVVQAALAALLTRLGAGTDIPLGSPVAGRRDEALHDLIGFFVNTLVLRTDTSGDPTFRQLLGRVRETDLDAHAHQDLPYDTLVDALQPTRSLALQPFFQVMLVYQNTEQWELSLPGVTCAFVETGSPTAMFDLTFEFYDRSASAPGRSGALSGRLEYAADLYDRETAETLVARFLRLLATAVTAPDTPLSDLDVLAPDERAELLERFGHGDLAHPEPATTLPALFEYWADRRPDSPALVRDDGELTYRELDDRANRLAHELAARGAGPDCTVALVLPRGPELVVAVLAVLKTGAAYLPVDPAYPPERIAYVLGDLAATLLVTSRRVLGSGALTRAGVPQEGCVVLDAPDTVASLATRPPRRLIDADRTRPLTPLDPAYVIHTSGSTGLPKGVVVSHGTAVTLADDHRHRFGAGQGTRALQFSSFSFDAAVWELCASLLTGGALVQVGDDRRMGGPLADFMTEHRVNLAVLPPVVITAFPEECRLPDDLILATAGSACPAELVGRWAPQLRLFNLYGPTEATVCVTAQEVPAAAGGRPPIGRPMANHRVYVFDETLSLVPAGVPGELYVGGDGLALGYANLPALTASRFVADPFGRPGSRMYRTGDLVRWLADGTLDYLGRTDQQVKIRGYRIEPGEIEGVLTGHENVAQAAVVVRTEPSGGESLAGYLVAAEGRRIDTARLRTLLTGRLPDYMVPSDLVVLDSLPLTVNGKLDTAALPAPRRAGGRGRRPVTATERAVARAFGDVLGVQDIGADDDFFDLGGNSIGTVQFAARVAKEGIALTAAEVFTRRTVAALSALADGRGTARHLTDQVRGAGQALEEDVFAPVLPIRATGVRAPLFCLHGGLGLSLPYLGLAAHIDEERPIHGLQAPQVAGGSPAKTLEAQAEGYLERIRAIQPAGPYHLMGWSYGGLLAHRIALRLQEEGERVAYVANLDAFPYDADADGSPAGREELLSRFLEYVGHDRAQGAPAGTDEVVAVLRRQGGVFARLTEADVERLIGVMAHHADLATRFTPGRLDGDMTLFVATAGRDGRTAAAARRWAPHVTGRITVHETPYVHEYLMNPEPQAAIGRVIDTELRRSSS</sequence>
<evidence type="ECO:0000259" key="4">
    <source>
        <dbReference type="PROSITE" id="PS50075"/>
    </source>
</evidence>
<dbReference type="Pfam" id="PF00975">
    <property type="entry name" value="Thioesterase"/>
    <property type="match status" value="1"/>
</dbReference>
<dbReference type="CDD" id="cd12116">
    <property type="entry name" value="A_NRPS_Ta1_like"/>
    <property type="match status" value="1"/>
</dbReference>
<dbReference type="InterPro" id="IPR000873">
    <property type="entry name" value="AMP-dep_synth/lig_dom"/>
</dbReference>
<dbReference type="PANTHER" id="PTHR45527:SF1">
    <property type="entry name" value="FATTY ACID SYNTHASE"/>
    <property type="match status" value="1"/>
</dbReference>
<dbReference type="InterPro" id="IPR025110">
    <property type="entry name" value="AMP-bd_C"/>
</dbReference>
<reference evidence="6" key="1">
    <citation type="journal article" date="2019" name="Int. J. Syst. Evol. Microbiol.">
        <title>The Global Catalogue of Microorganisms (GCM) 10K type strain sequencing project: providing services to taxonomists for standard genome sequencing and annotation.</title>
        <authorList>
            <consortium name="The Broad Institute Genomics Platform"/>
            <consortium name="The Broad Institute Genome Sequencing Center for Infectious Disease"/>
            <person name="Wu L."/>
            <person name="Ma J."/>
        </authorList>
    </citation>
    <scope>NUCLEOTIDE SEQUENCE [LARGE SCALE GENOMIC DNA]</scope>
    <source>
        <strain evidence="6">JCM 9651</strain>
    </source>
</reference>
<gene>
    <name evidence="5" type="ORF">GCM10020367_41460</name>
</gene>
<evidence type="ECO:0000256" key="2">
    <source>
        <dbReference type="ARBA" id="ARBA00022450"/>
    </source>
</evidence>
<dbReference type="Gene3D" id="3.40.50.980">
    <property type="match status" value="4"/>
</dbReference>
<dbReference type="Pfam" id="PF00501">
    <property type="entry name" value="AMP-binding"/>
    <property type="match status" value="2"/>
</dbReference>
<dbReference type="PROSITE" id="PS00455">
    <property type="entry name" value="AMP_BINDING"/>
    <property type="match status" value="1"/>
</dbReference>
<keyword evidence="6" id="KW-1185">Reference proteome</keyword>
<dbReference type="SMART" id="SM00823">
    <property type="entry name" value="PKS_PP"/>
    <property type="match status" value="2"/>
</dbReference>
<accession>A0ABP6SEZ1</accession>
<feature type="domain" description="Carrier" evidence="4">
    <location>
        <begin position="978"/>
        <end position="1053"/>
    </location>
</feature>
<dbReference type="InterPro" id="IPR001031">
    <property type="entry name" value="Thioesterase"/>
</dbReference>
<dbReference type="InterPro" id="IPR029058">
    <property type="entry name" value="AB_hydrolase_fold"/>
</dbReference>
<dbReference type="EMBL" id="BAAAYL010000001">
    <property type="protein sequence ID" value="GAA3375076.1"/>
    <property type="molecule type" value="Genomic_DNA"/>
</dbReference>
<dbReference type="InterPro" id="IPR009081">
    <property type="entry name" value="PP-bd_ACP"/>
</dbReference>
<proteinExistence type="predicted"/>
<dbReference type="Pfam" id="PF13193">
    <property type="entry name" value="AMP-binding_C"/>
    <property type="match status" value="2"/>
</dbReference>
<dbReference type="SUPFAM" id="SSF53474">
    <property type="entry name" value="alpha/beta-Hydrolases"/>
    <property type="match status" value="1"/>
</dbReference>
<dbReference type="InterPro" id="IPR036736">
    <property type="entry name" value="ACP-like_sf"/>
</dbReference>
<dbReference type="PROSITE" id="PS50075">
    <property type="entry name" value="CARRIER"/>
    <property type="match status" value="2"/>
</dbReference>
<dbReference type="Gene3D" id="1.10.1200.10">
    <property type="entry name" value="ACP-like"/>
    <property type="match status" value="1"/>
</dbReference>
<dbReference type="Gene3D" id="3.30.559.10">
    <property type="entry name" value="Chloramphenicol acetyltransferase-like domain"/>
    <property type="match status" value="2"/>
</dbReference>
<dbReference type="InterPro" id="IPR010071">
    <property type="entry name" value="AA_adenyl_dom"/>
</dbReference>
<dbReference type="Gene3D" id="3.40.50.1820">
    <property type="entry name" value="alpha/beta hydrolase"/>
    <property type="match status" value="1"/>
</dbReference>
<dbReference type="SMART" id="SM00824">
    <property type="entry name" value="PKS_TE"/>
    <property type="match status" value="1"/>
</dbReference>
<dbReference type="Pfam" id="PF00668">
    <property type="entry name" value="Condensation"/>
    <property type="match status" value="2"/>
</dbReference>
<dbReference type="SUPFAM" id="SSF47336">
    <property type="entry name" value="ACP-like"/>
    <property type="match status" value="2"/>
</dbReference>
<dbReference type="Gene3D" id="3.30.300.30">
    <property type="match status" value="2"/>
</dbReference>
<dbReference type="InterPro" id="IPR045851">
    <property type="entry name" value="AMP-bd_C_sf"/>
</dbReference>
<dbReference type="InterPro" id="IPR023213">
    <property type="entry name" value="CAT-like_dom_sf"/>
</dbReference>
<evidence type="ECO:0000313" key="6">
    <source>
        <dbReference type="Proteomes" id="UP001499990"/>
    </source>
</evidence>
<dbReference type="Proteomes" id="UP001499990">
    <property type="component" value="Unassembled WGS sequence"/>
</dbReference>
<organism evidence="5 6">
    <name type="scientific">Streptomyces sannanensis</name>
    <dbReference type="NCBI Taxonomy" id="285536"/>
    <lineage>
        <taxon>Bacteria</taxon>
        <taxon>Bacillati</taxon>
        <taxon>Actinomycetota</taxon>
        <taxon>Actinomycetes</taxon>
        <taxon>Kitasatosporales</taxon>
        <taxon>Streptomycetaceae</taxon>
        <taxon>Streptomyces</taxon>
    </lineage>
</organism>
<dbReference type="Pfam" id="PF00550">
    <property type="entry name" value="PP-binding"/>
    <property type="match status" value="2"/>
</dbReference>
<dbReference type="Gene3D" id="3.30.559.30">
    <property type="entry name" value="Nonribosomal peptide synthetase, condensation domain"/>
    <property type="match status" value="2"/>
</dbReference>
<keyword evidence="2" id="KW-0596">Phosphopantetheine</keyword>
<protein>
    <recommendedName>
        <fullName evidence="4">Carrier domain-containing protein</fullName>
    </recommendedName>
</protein>
<evidence type="ECO:0000313" key="5">
    <source>
        <dbReference type="EMBL" id="GAA3375076.1"/>
    </source>
</evidence>
<dbReference type="SUPFAM" id="SSF52777">
    <property type="entry name" value="CoA-dependent acyltransferases"/>
    <property type="match status" value="4"/>
</dbReference>
<dbReference type="CDD" id="cd05930">
    <property type="entry name" value="A_NRPS"/>
    <property type="match status" value="1"/>
</dbReference>
<dbReference type="NCBIfam" id="TIGR01733">
    <property type="entry name" value="AA-adenyl-dom"/>
    <property type="match status" value="2"/>
</dbReference>
<dbReference type="PANTHER" id="PTHR45527">
    <property type="entry name" value="NONRIBOSOMAL PEPTIDE SYNTHETASE"/>
    <property type="match status" value="1"/>
</dbReference>
<dbReference type="CDD" id="cd19540">
    <property type="entry name" value="LCL_NRPS-like"/>
    <property type="match status" value="1"/>
</dbReference>
<comment type="caution">
    <text evidence="5">The sequence shown here is derived from an EMBL/GenBank/DDBJ whole genome shotgun (WGS) entry which is preliminary data.</text>
</comment>
<dbReference type="RefSeq" id="WP_345039804.1">
    <property type="nucleotide sequence ID" value="NZ_BAAAYL010000001.1"/>
</dbReference>